<dbReference type="InterPro" id="IPR011050">
    <property type="entry name" value="Pectin_lyase_fold/virulence"/>
</dbReference>
<dbReference type="EMBL" id="CP014699">
    <property type="protein sequence ID" value="AND78841.1"/>
    <property type="molecule type" value="Genomic_DNA"/>
</dbReference>
<dbReference type="Proteomes" id="UP000077317">
    <property type="component" value="Chromosome"/>
</dbReference>
<protein>
    <submittedName>
        <fullName evidence="1">Hydrogenase</fullName>
    </submittedName>
</protein>
<dbReference type="OrthoDB" id="9803285at2"/>
<dbReference type="SUPFAM" id="SSF51126">
    <property type="entry name" value="Pectin lyase-like"/>
    <property type="match status" value="1"/>
</dbReference>
<dbReference type="AlphaFoldDB" id="A0A172Q5T6"/>
<keyword evidence="2" id="KW-1185">Reference proteome</keyword>
<dbReference type="STRING" id="1811193.A0O21_01770"/>
<gene>
    <name evidence="1" type="ORF">A0O21_01770</name>
</gene>
<dbReference type="KEGG" id="spat:A0O21_01770"/>
<organism evidence="1 2">
    <name type="scientific">Streptococcus pantholopis</name>
    <dbReference type="NCBI Taxonomy" id="1811193"/>
    <lineage>
        <taxon>Bacteria</taxon>
        <taxon>Bacillati</taxon>
        <taxon>Bacillota</taxon>
        <taxon>Bacilli</taxon>
        <taxon>Lactobacillales</taxon>
        <taxon>Streptococcaceae</taxon>
        <taxon>Streptococcus</taxon>
    </lineage>
</organism>
<dbReference type="RefSeq" id="WP_067060443.1">
    <property type="nucleotide sequence ID" value="NZ_CP014699.1"/>
</dbReference>
<dbReference type="Gene3D" id="2.160.20.10">
    <property type="entry name" value="Single-stranded right-handed beta-helix, Pectin lyase-like"/>
    <property type="match status" value="1"/>
</dbReference>
<name>A0A172Q5T6_9STRE</name>
<sequence length="286" mass="32340">MKEINQALLTGERALFQQRETSIKNSVFEDGESPLKESRQIELEDTIFRWKYPLWYAKEITARHLSLLDTARSGIWYTHGIAISDSVIQAPKTFRRSSAITLKNVQLTNAEETMWACEDIQLEQVNVVGDYFAKNAKNIKAKHLTITGNYAFDGSENVELSQATLLSKDAFWNCKNVTVKDSTIVGEYLAWNSENITFINCTIESNQGLCYLKNLVLKNCKVIHSDLIFEYTTVQADVISTIDSIKNPISGEISAVDIGELIFNDPALDSKQTRIHLAKELIHDKV</sequence>
<reference evidence="2" key="2">
    <citation type="submission" date="2016-03" db="EMBL/GenBank/DDBJ databases">
        <title>Streptococcus antelopensis sp. nov., isolated from the feces of the Tibetan antelope (Pantholops hodgsonii) in Hoh Xil National Nature Reserve, Qinghai, China.</title>
        <authorList>
            <person name="Bai X."/>
        </authorList>
    </citation>
    <scope>NUCLEOTIDE SEQUENCE [LARGE SCALE GENOMIC DNA]</scope>
    <source>
        <strain evidence="2">TA 26</strain>
    </source>
</reference>
<proteinExistence type="predicted"/>
<accession>A0A172Q5T6</accession>
<reference evidence="1 2" key="1">
    <citation type="journal article" date="2016" name="Int. J. Syst. Evol. Microbiol.">
        <title>Streptococcuspantholopis sp. nov., isolated from faeces of the Tibetan antelope (Pantholops hodgsonii).</title>
        <authorList>
            <person name="Bai X."/>
            <person name="Xiong Y."/>
            <person name="Lu S."/>
            <person name="Jin D."/>
            <person name="Lai X."/>
            <person name="Yang J."/>
            <person name="Niu L."/>
            <person name="Hu S."/>
            <person name="Meng X."/>
            <person name="Pu J."/>
            <person name="Ye C."/>
            <person name="Xu J."/>
        </authorList>
    </citation>
    <scope>NUCLEOTIDE SEQUENCE [LARGE SCALE GENOMIC DNA]</scope>
    <source>
        <strain evidence="1 2">TA 26</strain>
    </source>
</reference>
<evidence type="ECO:0000313" key="2">
    <source>
        <dbReference type="Proteomes" id="UP000077317"/>
    </source>
</evidence>
<dbReference type="Pfam" id="PF12541">
    <property type="entry name" value="DUF3737"/>
    <property type="match status" value="1"/>
</dbReference>
<dbReference type="InterPro" id="IPR022208">
    <property type="entry name" value="DUF3737"/>
</dbReference>
<evidence type="ECO:0000313" key="1">
    <source>
        <dbReference type="EMBL" id="AND78841.1"/>
    </source>
</evidence>
<dbReference type="InterPro" id="IPR012334">
    <property type="entry name" value="Pectin_lyas_fold"/>
</dbReference>